<organism evidence="1">
    <name type="scientific">Rhizophora mucronata</name>
    <name type="common">Asiatic mangrove</name>
    <dbReference type="NCBI Taxonomy" id="61149"/>
    <lineage>
        <taxon>Eukaryota</taxon>
        <taxon>Viridiplantae</taxon>
        <taxon>Streptophyta</taxon>
        <taxon>Embryophyta</taxon>
        <taxon>Tracheophyta</taxon>
        <taxon>Spermatophyta</taxon>
        <taxon>Magnoliopsida</taxon>
        <taxon>eudicotyledons</taxon>
        <taxon>Gunneridae</taxon>
        <taxon>Pentapetalae</taxon>
        <taxon>rosids</taxon>
        <taxon>fabids</taxon>
        <taxon>Malpighiales</taxon>
        <taxon>Rhizophoraceae</taxon>
        <taxon>Rhizophora</taxon>
    </lineage>
</organism>
<reference evidence="1" key="1">
    <citation type="submission" date="2018-02" db="EMBL/GenBank/DDBJ databases">
        <title>Rhizophora mucronata_Transcriptome.</title>
        <authorList>
            <person name="Meera S.P."/>
            <person name="Sreeshan A."/>
            <person name="Augustine A."/>
        </authorList>
    </citation>
    <scope>NUCLEOTIDE SEQUENCE</scope>
    <source>
        <tissue evidence="1">Leaf</tissue>
    </source>
</reference>
<sequence>MRELDTKHCSTKHLFPKPK</sequence>
<name>A0A2P2R0W5_RHIMU</name>
<accession>A0A2P2R0W5</accession>
<dbReference type="EMBL" id="GGEC01092418">
    <property type="protein sequence ID" value="MBX72902.1"/>
    <property type="molecule type" value="Transcribed_RNA"/>
</dbReference>
<proteinExistence type="predicted"/>
<evidence type="ECO:0000313" key="1">
    <source>
        <dbReference type="EMBL" id="MBX72902.1"/>
    </source>
</evidence>
<protein>
    <submittedName>
        <fullName evidence="1">Uncharacterized protein</fullName>
    </submittedName>
</protein>
<dbReference type="AlphaFoldDB" id="A0A2P2R0W5"/>